<dbReference type="Pfam" id="PF08325">
    <property type="entry name" value="WLM"/>
    <property type="match status" value="1"/>
</dbReference>
<evidence type="ECO:0000313" key="3">
    <source>
        <dbReference type="Proteomes" id="UP000515788"/>
    </source>
</evidence>
<feature type="domain" description="WLM" evidence="1">
    <location>
        <begin position="1"/>
        <end position="191"/>
    </location>
</feature>
<dbReference type="PANTHER" id="PTHR46622:SF1">
    <property type="entry name" value="DNA-DEPENDENT METALLOPROTEASE WSS1"/>
    <property type="match status" value="1"/>
</dbReference>
<dbReference type="InterPro" id="IPR053000">
    <property type="entry name" value="WSS1-like_metalloprotease"/>
</dbReference>
<dbReference type="EMBL" id="CP059249">
    <property type="protein sequence ID" value="QLL32748.1"/>
    <property type="molecule type" value="Genomic_DNA"/>
</dbReference>
<dbReference type="Proteomes" id="UP000515788">
    <property type="component" value="Chromosome 4"/>
</dbReference>
<dbReference type="GeneID" id="59325915"/>
<organism evidence="2 3">
    <name type="scientific">Torulaspora globosa</name>
    <dbReference type="NCBI Taxonomy" id="48254"/>
    <lineage>
        <taxon>Eukaryota</taxon>
        <taxon>Fungi</taxon>
        <taxon>Dikarya</taxon>
        <taxon>Ascomycota</taxon>
        <taxon>Saccharomycotina</taxon>
        <taxon>Saccharomycetes</taxon>
        <taxon>Saccharomycetales</taxon>
        <taxon>Saccharomycetaceae</taxon>
        <taxon>Torulaspora</taxon>
    </lineage>
</organism>
<dbReference type="GO" id="GO:0006281">
    <property type="term" value="P:DNA repair"/>
    <property type="evidence" value="ECO:0007669"/>
    <property type="project" value="TreeGrafter"/>
</dbReference>
<evidence type="ECO:0000259" key="1">
    <source>
        <dbReference type="PROSITE" id="PS51397"/>
    </source>
</evidence>
<dbReference type="RefSeq" id="XP_037139422.1">
    <property type="nucleotide sequence ID" value="XM_037283526.1"/>
</dbReference>
<keyword evidence="3" id="KW-1185">Reference proteome</keyword>
<reference evidence="2 3" key="1">
    <citation type="submission" date="2020-06" db="EMBL/GenBank/DDBJ databases">
        <title>The yeast mating-type switching endonuclease HO is a domesticated member of an unorthodox homing genetic element family.</title>
        <authorList>
            <person name="Coughlan A.Y."/>
            <person name="Lombardi L."/>
            <person name="Braun-Galleani S."/>
            <person name="Martos A.R."/>
            <person name="Galeote V."/>
            <person name="Bigey F."/>
            <person name="Dequin S."/>
            <person name="Byrne K.P."/>
            <person name="Wolfe K.H."/>
        </authorList>
    </citation>
    <scope>NUCLEOTIDE SEQUENCE [LARGE SCALE GENOMIC DNA]</scope>
    <source>
        <strain evidence="2 3">CBS764</strain>
    </source>
</reference>
<accession>A0A7G3ZGW2</accession>
<gene>
    <name evidence="2" type="ORF">HG536_0D02700</name>
</gene>
<dbReference type="PANTHER" id="PTHR46622">
    <property type="entry name" value="DNA-DEPENDENT METALLOPROTEASE WSS1"/>
    <property type="match status" value="1"/>
</dbReference>
<evidence type="ECO:0000313" key="2">
    <source>
        <dbReference type="EMBL" id="QLL32748.1"/>
    </source>
</evidence>
<dbReference type="GO" id="GO:0008237">
    <property type="term" value="F:metallopeptidase activity"/>
    <property type="evidence" value="ECO:0007669"/>
    <property type="project" value="TreeGrafter"/>
</dbReference>
<dbReference type="PROSITE" id="PS51397">
    <property type="entry name" value="WLM"/>
    <property type="match status" value="1"/>
</dbReference>
<dbReference type="InterPro" id="IPR013536">
    <property type="entry name" value="WLM_dom"/>
</dbReference>
<proteinExistence type="predicted"/>
<dbReference type="KEGG" id="tgb:HG536_0D02700"/>
<protein>
    <recommendedName>
        <fullName evidence="1">WLM domain-containing protein</fullName>
    </recommendedName>
</protein>
<sequence>MSTDHKNPHVAKVAVLQKKPNKEDALQLLKHIAHSISYIMKENGFKVGSLVEFYPRDRRLLGMNVNRGMKIMLRLRNPSDEFQFLPRESIMGTALHELTHNVFGPHDNKFYAKLDELTGRQWVIEQRGLYDTFLGQGRRLGGSQRREIELNRRQNSQVIRSRGVRLGSLAGGPSDRTPREMAALAAQRRADDSRWCGEAKQGRVEQPSDEDLEVITIDGEESDGCSIRNGNESIEIIDLT</sequence>
<dbReference type="GO" id="GO:0005634">
    <property type="term" value="C:nucleus"/>
    <property type="evidence" value="ECO:0007669"/>
    <property type="project" value="TreeGrafter"/>
</dbReference>
<name>A0A7G3ZGW2_9SACH</name>
<dbReference type="AlphaFoldDB" id="A0A7G3ZGW2"/>
<dbReference type="OrthoDB" id="49605at2759"/>